<evidence type="ECO:0000313" key="2">
    <source>
        <dbReference type="EMBL" id="KAH1122395.1"/>
    </source>
</evidence>
<reference evidence="2 3" key="1">
    <citation type="journal article" date="2021" name="Plant Biotechnol. J.">
        <title>Multi-omics assisted identification of the key and species-specific regulatory components of drought-tolerant mechanisms in Gossypium stocksii.</title>
        <authorList>
            <person name="Yu D."/>
            <person name="Ke L."/>
            <person name="Zhang D."/>
            <person name="Wu Y."/>
            <person name="Sun Y."/>
            <person name="Mei J."/>
            <person name="Sun J."/>
            <person name="Sun Y."/>
        </authorList>
    </citation>
    <scope>NUCLEOTIDE SEQUENCE [LARGE SCALE GENOMIC DNA]</scope>
    <source>
        <strain evidence="3">cv. E1</strain>
        <tissue evidence="2">Leaf</tissue>
    </source>
</reference>
<dbReference type="Proteomes" id="UP000828251">
    <property type="component" value="Unassembled WGS sequence"/>
</dbReference>
<organism evidence="2 3">
    <name type="scientific">Gossypium stocksii</name>
    <dbReference type="NCBI Taxonomy" id="47602"/>
    <lineage>
        <taxon>Eukaryota</taxon>
        <taxon>Viridiplantae</taxon>
        <taxon>Streptophyta</taxon>
        <taxon>Embryophyta</taxon>
        <taxon>Tracheophyta</taxon>
        <taxon>Spermatophyta</taxon>
        <taxon>Magnoliopsida</taxon>
        <taxon>eudicotyledons</taxon>
        <taxon>Gunneridae</taxon>
        <taxon>Pentapetalae</taxon>
        <taxon>rosids</taxon>
        <taxon>malvids</taxon>
        <taxon>Malvales</taxon>
        <taxon>Malvaceae</taxon>
        <taxon>Malvoideae</taxon>
        <taxon>Gossypium</taxon>
    </lineage>
</organism>
<evidence type="ECO:0000313" key="3">
    <source>
        <dbReference type="Proteomes" id="UP000828251"/>
    </source>
</evidence>
<gene>
    <name evidence="2" type="ORF">J1N35_005555</name>
</gene>
<sequence>MKSIFLWFSAVWVYSCVPSLIMKEDIASLTLQDDEWLVDFGASESIAGFHFCLVQVYDVPVGFYNEQLARQFRNFLGTFLDYDSKALVFSLQKCLRVWVRLDVQLPLKRKKCFVLSHHQYVYASF</sequence>
<feature type="chain" id="PRO_5038383996" evidence="1">
    <location>
        <begin position="19"/>
        <end position="125"/>
    </location>
</feature>
<accession>A0A9D3WFI6</accession>
<comment type="caution">
    <text evidence="2">The sequence shown here is derived from an EMBL/GenBank/DDBJ whole genome shotgun (WGS) entry which is preliminary data.</text>
</comment>
<name>A0A9D3WFI6_9ROSI</name>
<feature type="signal peptide" evidence="1">
    <location>
        <begin position="1"/>
        <end position="18"/>
    </location>
</feature>
<keyword evidence="1" id="KW-0732">Signal</keyword>
<dbReference type="AlphaFoldDB" id="A0A9D3WFI6"/>
<proteinExistence type="predicted"/>
<evidence type="ECO:0000256" key="1">
    <source>
        <dbReference type="SAM" id="SignalP"/>
    </source>
</evidence>
<keyword evidence="3" id="KW-1185">Reference proteome</keyword>
<protein>
    <submittedName>
        <fullName evidence="2">Uncharacterized protein</fullName>
    </submittedName>
</protein>
<dbReference type="PROSITE" id="PS51257">
    <property type="entry name" value="PROKAR_LIPOPROTEIN"/>
    <property type="match status" value="1"/>
</dbReference>
<dbReference type="EMBL" id="JAIQCV010000002">
    <property type="protein sequence ID" value="KAH1122395.1"/>
    <property type="molecule type" value="Genomic_DNA"/>
</dbReference>